<protein>
    <submittedName>
        <fullName evidence="1">Uncharacterized protein</fullName>
    </submittedName>
</protein>
<comment type="caution">
    <text evidence="1">The sequence shown here is derived from an EMBL/GenBank/DDBJ whole genome shotgun (WGS) entry which is preliminary data.</text>
</comment>
<gene>
    <name evidence="1" type="ORF">DU508_18325</name>
</gene>
<evidence type="ECO:0000313" key="2">
    <source>
        <dbReference type="Proteomes" id="UP000253961"/>
    </source>
</evidence>
<proteinExistence type="predicted"/>
<dbReference type="EMBL" id="QPKV01000008">
    <property type="protein sequence ID" value="RDC55108.1"/>
    <property type="molecule type" value="Genomic_DNA"/>
</dbReference>
<dbReference type="Proteomes" id="UP000253961">
    <property type="component" value="Unassembled WGS sequence"/>
</dbReference>
<evidence type="ECO:0000313" key="1">
    <source>
        <dbReference type="EMBL" id="RDC55108.1"/>
    </source>
</evidence>
<dbReference type="AlphaFoldDB" id="A0A369PYE4"/>
<sequence>MYQFFLCKANIIDWKVKPKSILFTPFFQGNVRNWFMATSAPLSLQSLIYRVDNFLSVRY</sequence>
<keyword evidence="2" id="KW-1185">Reference proteome</keyword>
<name>A0A369PYE4_9SPHI</name>
<reference evidence="1 2" key="1">
    <citation type="submission" date="2018-07" db="EMBL/GenBank/DDBJ databases">
        <title>Pedobacter sp. nov., isolated from soil.</title>
        <authorList>
            <person name="Zhou L.Y."/>
            <person name="Du Z.J."/>
        </authorList>
    </citation>
    <scope>NUCLEOTIDE SEQUENCE [LARGE SCALE GENOMIC DNA]</scope>
    <source>
        <strain evidence="1 2">JDX94</strain>
    </source>
</reference>
<organism evidence="1 2">
    <name type="scientific">Pedobacter chinensis</name>
    <dbReference type="NCBI Taxonomy" id="2282421"/>
    <lineage>
        <taxon>Bacteria</taxon>
        <taxon>Pseudomonadati</taxon>
        <taxon>Bacteroidota</taxon>
        <taxon>Sphingobacteriia</taxon>
        <taxon>Sphingobacteriales</taxon>
        <taxon>Sphingobacteriaceae</taxon>
        <taxon>Pedobacter</taxon>
    </lineage>
</organism>
<accession>A0A369PYE4</accession>